<proteinExistence type="predicted"/>
<organism evidence="1 2">
    <name type="scientific">Amycolatopsis rhizosphaerae</name>
    <dbReference type="NCBI Taxonomy" id="2053003"/>
    <lineage>
        <taxon>Bacteria</taxon>
        <taxon>Bacillati</taxon>
        <taxon>Actinomycetota</taxon>
        <taxon>Actinomycetes</taxon>
        <taxon>Pseudonocardiales</taxon>
        <taxon>Pseudonocardiaceae</taxon>
        <taxon>Amycolatopsis</taxon>
    </lineage>
</organism>
<reference evidence="1 2" key="1">
    <citation type="submission" date="2019-07" db="EMBL/GenBank/DDBJ databases">
        <authorList>
            <person name="Duangmal K."/>
            <person name="Teo W.F.A."/>
        </authorList>
    </citation>
    <scope>NUCLEOTIDE SEQUENCE [LARGE SCALE GENOMIC DNA]</scope>
    <source>
        <strain evidence="1 2">TBRC 6029</strain>
    </source>
</reference>
<sequence>MDTTELESAYRRLFAAAEALDDTSALPADTRAAVDWTVGHIALSDRILAAAARDLLLGLPAVVDNREAMDARNLDALIASTTPAERRELLRRNGNDFVAAVRTIPGHAVGEPVELRLVDREGRRAPGTKLPWRELVRLRAAEHLPGHAARLEAARARE</sequence>
<dbReference type="OrthoDB" id="3696649at2"/>
<dbReference type="RefSeq" id="WP_144591666.1">
    <property type="nucleotide sequence ID" value="NZ_VJWX01000363.1"/>
</dbReference>
<reference evidence="1 2" key="2">
    <citation type="submission" date="2019-08" db="EMBL/GenBank/DDBJ databases">
        <title>Amycolatopsis acidicola sp. nov., isolated from peat swamp forest soil.</title>
        <authorList>
            <person name="Srisuk N."/>
        </authorList>
    </citation>
    <scope>NUCLEOTIDE SEQUENCE [LARGE SCALE GENOMIC DNA]</scope>
    <source>
        <strain evidence="1 2">TBRC 6029</strain>
    </source>
</reference>
<protein>
    <recommendedName>
        <fullName evidence="3">DinB family protein</fullName>
    </recommendedName>
</protein>
<dbReference type="Proteomes" id="UP000320011">
    <property type="component" value="Unassembled WGS sequence"/>
</dbReference>
<comment type="caution">
    <text evidence="1">The sequence shown here is derived from an EMBL/GenBank/DDBJ whole genome shotgun (WGS) entry which is preliminary data.</text>
</comment>
<keyword evidence="2" id="KW-1185">Reference proteome</keyword>
<evidence type="ECO:0000313" key="1">
    <source>
        <dbReference type="EMBL" id="TVT32990.1"/>
    </source>
</evidence>
<gene>
    <name evidence="1" type="ORF">FNH05_27385</name>
</gene>
<dbReference type="AlphaFoldDB" id="A0A558B923"/>
<accession>A0A558B923</accession>
<name>A0A558B923_9PSEU</name>
<evidence type="ECO:0008006" key="3">
    <source>
        <dbReference type="Google" id="ProtNLM"/>
    </source>
</evidence>
<dbReference type="EMBL" id="VJWX01000363">
    <property type="protein sequence ID" value="TVT32990.1"/>
    <property type="molecule type" value="Genomic_DNA"/>
</dbReference>
<evidence type="ECO:0000313" key="2">
    <source>
        <dbReference type="Proteomes" id="UP000320011"/>
    </source>
</evidence>